<dbReference type="GO" id="GO:0070166">
    <property type="term" value="P:enamel mineralization"/>
    <property type="evidence" value="ECO:0007669"/>
    <property type="project" value="TreeGrafter"/>
</dbReference>
<proteinExistence type="inferred from homology"/>
<dbReference type="GO" id="GO:0005794">
    <property type="term" value="C:Golgi apparatus"/>
    <property type="evidence" value="ECO:0007669"/>
    <property type="project" value="UniProtKB-SubCell"/>
</dbReference>
<comment type="similarity">
    <text evidence="2">Belongs to the FAM20 family.</text>
</comment>
<feature type="binding site" evidence="13">
    <location>
        <position position="432"/>
    </location>
    <ligand>
        <name>Mn(2+)</name>
        <dbReference type="ChEBI" id="CHEBI:29035"/>
    </ligand>
</feature>
<dbReference type="PROSITE" id="PS51469">
    <property type="entry name" value="SUN"/>
    <property type="match status" value="1"/>
</dbReference>
<comment type="caution">
    <text evidence="16">The sequence shown here is derived from an EMBL/GenBank/DDBJ whole genome shotgun (WGS) entry which is preliminary data.</text>
</comment>
<keyword evidence="8" id="KW-1015">Disulfide bond</keyword>
<evidence type="ECO:0000256" key="14">
    <source>
        <dbReference type="SAM" id="Coils"/>
    </source>
</evidence>
<dbReference type="EMBL" id="AZIM01001836">
    <property type="protein sequence ID" value="ETE65619.1"/>
    <property type="molecule type" value="Genomic_DNA"/>
</dbReference>
<keyword evidence="3" id="KW-0812">Transmembrane</keyword>
<evidence type="ECO:0000256" key="12">
    <source>
        <dbReference type="PIRSR" id="PIRSR624869-2"/>
    </source>
</evidence>
<dbReference type="FunFam" id="2.60.120.260:FF:000009">
    <property type="entry name" value="SUN domain-containing protein 1 isoform X1"/>
    <property type="match status" value="1"/>
</dbReference>
<keyword evidence="13" id="KW-0464">Manganese</keyword>
<comment type="cofactor">
    <cofactor evidence="13">
        <name>Mn(2+)</name>
        <dbReference type="ChEBI" id="CHEBI:29035"/>
    </cofactor>
</comment>
<evidence type="ECO:0000256" key="5">
    <source>
        <dbReference type="ARBA" id="ARBA00023034"/>
    </source>
</evidence>
<evidence type="ECO:0000256" key="8">
    <source>
        <dbReference type="ARBA" id="ARBA00023157"/>
    </source>
</evidence>
<feature type="binding site" evidence="13">
    <location>
        <position position="260"/>
    </location>
    <ligand>
        <name>Mn(2+)</name>
        <dbReference type="ChEBI" id="CHEBI:29035"/>
    </ligand>
</feature>
<dbReference type="Pfam" id="PF06702">
    <property type="entry name" value="Fam20C"/>
    <property type="match status" value="1"/>
</dbReference>
<evidence type="ECO:0000256" key="9">
    <source>
        <dbReference type="ARBA" id="ARBA00023180"/>
    </source>
</evidence>
<dbReference type="GO" id="GO:0046872">
    <property type="term" value="F:metal ion binding"/>
    <property type="evidence" value="ECO:0007669"/>
    <property type="project" value="UniProtKB-KW"/>
</dbReference>
<keyword evidence="13" id="KW-0479">Metal-binding</keyword>
<accession>V8NTM3</accession>
<evidence type="ECO:0000256" key="13">
    <source>
        <dbReference type="PIRSR" id="PIRSR624869-3"/>
    </source>
</evidence>
<evidence type="ECO:0000256" key="1">
    <source>
        <dbReference type="ARBA" id="ARBA00004555"/>
    </source>
</evidence>
<dbReference type="InterPro" id="IPR012919">
    <property type="entry name" value="SUN_dom"/>
</dbReference>
<dbReference type="CDD" id="cd10314">
    <property type="entry name" value="FAM20_C"/>
    <property type="match status" value="1"/>
</dbReference>
<feature type="binding site" evidence="12">
    <location>
        <position position="223"/>
    </location>
    <ligand>
        <name>ATP</name>
        <dbReference type="ChEBI" id="CHEBI:30616"/>
    </ligand>
</feature>
<dbReference type="Proteomes" id="UP000018936">
    <property type="component" value="Unassembled WGS sequence"/>
</dbReference>
<comment type="subcellular location">
    <subcellularLocation>
        <location evidence="1">Golgi apparatus</location>
    </subcellularLocation>
    <subcellularLocation>
        <location evidence="10">Nucleus inner membrane</location>
        <topology evidence="10">Single-pass type II membrane protein</topology>
    </subcellularLocation>
</comment>
<feature type="binding site" evidence="12">
    <location>
        <position position="260"/>
    </location>
    <ligand>
        <name>ATP</name>
        <dbReference type="ChEBI" id="CHEBI:30616"/>
    </ligand>
</feature>
<evidence type="ECO:0000256" key="10">
    <source>
        <dbReference type="ARBA" id="ARBA00037816"/>
    </source>
</evidence>
<keyword evidence="9" id="KW-0325">Glycoprotein</keyword>
<feature type="coiled-coil region" evidence="14">
    <location>
        <begin position="721"/>
        <end position="748"/>
    </location>
</feature>
<reference evidence="16 17" key="1">
    <citation type="journal article" date="2013" name="Proc. Natl. Acad. Sci. U.S.A.">
        <title>The king cobra genome reveals dynamic gene evolution and adaptation in the snake venom system.</title>
        <authorList>
            <person name="Vonk F.J."/>
            <person name="Casewell N.R."/>
            <person name="Henkel C.V."/>
            <person name="Heimberg A.M."/>
            <person name="Jansen H.J."/>
            <person name="McCleary R.J."/>
            <person name="Kerkkamp H.M."/>
            <person name="Vos R.A."/>
            <person name="Guerreiro I."/>
            <person name="Calvete J.J."/>
            <person name="Wuster W."/>
            <person name="Woods A.E."/>
            <person name="Logan J.M."/>
            <person name="Harrison R.A."/>
            <person name="Castoe T.A."/>
            <person name="de Koning A.P."/>
            <person name="Pollock D.D."/>
            <person name="Yandell M."/>
            <person name="Calderon D."/>
            <person name="Renjifo C."/>
            <person name="Currier R.B."/>
            <person name="Salgado D."/>
            <person name="Pla D."/>
            <person name="Sanz L."/>
            <person name="Hyder A.S."/>
            <person name="Ribeiro J.M."/>
            <person name="Arntzen J.W."/>
            <person name="van den Thillart G.E."/>
            <person name="Boetzer M."/>
            <person name="Pirovano W."/>
            <person name="Dirks R.P."/>
            <person name="Spaink H.P."/>
            <person name="Duboule D."/>
            <person name="McGlinn E."/>
            <person name="Kini R.M."/>
            <person name="Richardson M.K."/>
        </authorList>
    </citation>
    <scope>NUCLEOTIDE SEQUENCE</scope>
    <source>
        <tissue evidence="16">Blood</tissue>
    </source>
</reference>
<evidence type="ECO:0000313" key="17">
    <source>
        <dbReference type="Proteomes" id="UP000018936"/>
    </source>
</evidence>
<dbReference type="Pfam" id="PF18580">
    <property type="entry name" value="HTH_SUN2"/>
    <property type="match status" value="1"/>
</dbReference>
<feature type="binding site" evidence="12">
    <location>
        <position position="417"/>
    </location>
    <ligand>
        <name>ATP</name>
        <dbReference type="ChEBI" id="CHEBI:30616"/>
    </ligand>
</feature>
<evidence type="ECO:0000256" key="7">
    <source>
        <dbReference type="ARBA" id="ARBA00023136"/>
    </source>
</evidence>
<feature type="active site" evidence="11">
    <location>
        <position position="412"/>
    </location>
</feature>
<dbReference type="Pfam" id="PF07738">
    <property type="entry name" value="Sad1_UNC"/>
    <property type="match status" value="1"/>
</dbReference>
<dbReference type="AlphaFoldDB" id="V8NTM3"/>
<feature type="binding site" evidence="12">
    <location>
        <position position="432"/>
    </location>
    <ligand>
        <name>ATP</name>
        <dbReference type="ChEBI" id="CHEBI:30616"/>
    </ligand>
</feature>
<dbReference type="InterPro" id="IPR040994">
    <property type="entry name" value="Sun_CC2"/>
</dbReference>
<dbReference type="PANTHER" id="PTHR12450">
    <property type="entry name" value="DENTIN MATRIX PROTEIN 4 PROTEIN FAM20"/>
    <property type="match status" value="1"/>
</dbReference>
<dbReference type="InterPro" id="IPR009581">
    <property type="entry name" value="FAM20_C"/>
</dbReference>
<organism evidence="16 17">
    <name type="scientific">Ophiophagus hannah</name>
    <name type="common">King cobra</name>
    <name type="synonym">Naja hannah</name>
    <dbReference type="NCBI Taxonomy" id="8665"/>
    <lineage>
        <taxon>Eukaryota</taxon>
        <taxon>Metazoa</taxon>
        <taxon>Chordata</taxon>
        <taxon>Craniata</taxon>
        <taxon>Vertebrata</taxon>
        <taxon>Euteleostomi</taxon>
        <taxon>Lepidosauria</taxon>
        <taxon>Squamata</taxon>
        <taxon>Bifurcata</taxon>
        <taxon>Unidentata</taxon>
        <taxon>Episquamata</taxon>
        <taxon>Toxicofera</taxon>
        <taxon>Serpentes</taxon>
        <taxon>Colubroidea</taxon>
        <taxon>Elapidae</taxon>
        <taxon>Elapinae</taxon>
        <taxon>Ophiophagus</taxon>
    </lineage>
</organism>
<dbReference type="GO" id="GO:0005524">
    <property type="term" value="F:ATP binding"/>
    <property type="evidence" value="ECO:0007669"/>
    <property type="project" value="UniProtKB-KW"/>
</dbReference>
<gene>
    <name evidence="16" type="primary">FAM20C</name>
    <name evidence="16" type="ORF">L345_08603</name>
</gene>
<keyword evidence="4" id="KW-1133">Transmembrane helix</keyword>
<dbReference type="OrthoDB" id="8583677at2759"/>
<evidence type="ECO:0000259" key="15">
    <source>
        <dbReference type="PROSITE" id="PS51469"/>
    </source>
</evidence>
<evidence type="ECO:0000256" key="6">
    <source>
        <dbReference type="ARBA" id="ARBA00023054"/>
    </source>
</evidence>
<evidence type="ECO:0000256" key="4">
    <source>
        <dbReference type="ARBA" id="ARBA00022989"/>
    </source>
</evidence>
<name>V8NTM3_OPHHA</name>
<feature type="binding site" evidence="12">
    <location>
        <begin position="343"/>
        <end position="346"/>
    </location>
    <ligand>
        <name>ATP</name>
        <dbReference type="ChEBI" id="CHEBI:30616"/>
    </ligand>
</feature>
<dbReference type="GO" id="GO:0016773">
    <property type="term" value="F:phosphotransferase activity, alcohol group as acceptor"/>
    <property type="evidence" value="ECO:0007669"/>
    <property type="project" value="TreeGrafter"/>
</dbReference>
<dbReference type="InterPro" id="IPR024869">
    <property type="entry name" value="FAM20"/>
</dbReference>
<keyword evidence="12" id="KW-0067">ATP-binding</keyword>
<keyword evidence="12" id="KW-0547">Nucleotide-binding</keyword>
<dbReference type="PANTHER" id="PTHR12450:SF25">
    <property type="entry name" value="FAM20 C-TERMINAL DOMAIN-CONTAINING PROTEIN"/>
    <property type="match status" value="1"/>
</dbReference>
<feature type="binding site" evidence="12">
    <location>
        <position position="239"/>
    </location>
    <ligand>
        <name>ATP</name>
        <dbReference type="ChEBI" id="CHEBI:30616"/>
    </ligand>
</feature>
<evidence type="ECO:0000256" key="11">
    <source>
        <dbReference type="PIRSR" id="PIRSR624869-1"/>
    </source>
</evidence>
<dbReference type="GO" id="GO:0005637">
    <property type="term" value="C:nuclear inner membrane"/>
    <property type="evidence" value="ECO:0007669"/>
    <property type="project" value="UniProtKB-SubCell"/>
</dbReference>
<keyword evidence="17" id="KW-1185">Reference proteome</keyword>
<keyword evidence="7" id="KW-0472">Membrane</keyword>
<evidence type="ECO:0000313" key="16">
    <source>
        <dbReference type="EMBL" id="ETE65619.1"/>
    </source>
</evidence>
<sequence>MVRSLPFFLQRKLKVTLCLFLLMVVLIHIVIDFVPSADYTSCRCLSKATGTLDHLSPSSILEAQNKLNLRNLQDFSSSNSSLEKGFHSTEGVSHVGGLSNVDLQDANIKQPETKEKPSQKIKSKLSALFQHPLYNIPIPKVARKDKLFGIKPKMNLFIKSSDERIISNKALPKQNAHPAWLSFYSGINRYELYARHDPSRHDLMEDLAKQKIISSVQKPGGTQLKLIMTFPNHGQALFKPMKQTRDQETSADFFYFSDFERHNAEISAFHLDRILDFRRIPPVSGRLVNISEEIRDITTDKKLFKTFFISPAGNICFFGECSYYCSTEHALCGKPDQLEGSMAALLPDKMIAERQSWRSPWRRSYSKFKKAEWELNENYCAQVQKTPPYNNTARLLSLIDMTMLDFLMGNMDRHHYETFEKFGNQTFYLHLDNGRGFGRHSHDEMSILTPLRQCCIIKKSTFLRLQLLATEPFRLSDVMRESLASDPLSPVLSEPHLEALDRRLKKILAMVENCKEADGHKEIATPRGVCGKGKRFSRTLRRKSSSVKRLSPTPSLGISSAPHTTSYYSESVINESYLTDDRGFSLKSNAVFDEPLESSSYWSEDLSRRRGAGGIESNKKINGLGDRKTYDTYGSSSGYSSEDDYTGGSSMDQNTSNFGFKSIFSKVGSFTWLVLLAPGAWYFYPFGLQPSMFSWGTVKLFPSGTKKGQEMGETAVFSEAQQQALSRLQALERRFETLEAAASMLEFQKRKNTEDATASHEDILVLLDKLMTQQEAAMREKLGSDIDLHLQNKLDAFRSQVQKDFDNLLKKVSQTSEVEIQFPTWFSQFLSKTGKPFVQHEELQEQLRKLEHKILAKILKDQELSVRDVGVTLHKEGITGVTEEQVHHIVNDALKRYSEDRIGMVDYALESGGASVISTRCSETYETKTALLSLFGIPLWYHSQSPRVILQPDVNPGNCWAFQGSQGFAVIRLSSRIHPTAVTLEHISKSLSPSGTIPSAPKDITIFGLEEEGHQEGVLLGKFTYNQDEDPIQTFHFQNIDRQAAFQLVELRVLSNWGHPEYTCIYRFRVHGELVS</sequence>
<dbReference type="Gene3D" id="2.60.120.260">
    <property type="entry name" value="Galactose-binding domain-like"/>
    <property type="match status" value="1"/>
</dbReference>
<feature type="domain" description="SUN" evidence="15">
    <location>
        <begin position="913"/>
        <end position="1075"/>
    </location>
</feature>
<keyword evidence="5" id="KW-0333">Golgi apparatus</keyword>
<keyword evidence="6 14" id="KW-0175">Coiled coil</keyword>
<protein>
    <submittedName>
        <fullName evidence="16">Dentin matrix protein 4</fullName>
    </submittedName>
</protein>
<evidence type="ECO:0000256" key="3">
    <source>
        <dbReference type="ARBA" id="ARBA00022692"/>
    </source>
</evidence>
<evidence type="ECO:0000256" key="2">
    <source>
        <dbReference type="ARBA" id="ARBA00006557"/>
    </source>
</evidence>
<feature type="non-terminal residue" evidence="16">
    <location>
        <position position="1"/>
    </location>
</feature>